<evidence type="ECO:0000256" key="4">
    <source>
        <dbReference type="ARBA" id="ARBA00015435"/>
    </source>
</evidence>
<evidence type="ECO:0000256" key="3">
    <source>
        <dbReference type="ARBA" id="ARBA00013657"/>
    </source>
</evidence>
<reference evidence="13" key="1">
    <citation type="submission" date="2023-03" db="EMBL/GenBank/DDBJ databases">
        <authorList>
            <person name="Steffen K."/>
            <person name="Cardenas P."/>
        </authorList>
    </citation>
    <scope>NUCLEOTIDE SEQUENCE</scope>
</reference>
<gene>
    <name evidence="13" type="ORF">GBAR_LOCUS19022</name>
</gene>
<evidence type="ECO:0000256" key="10">
    <source>
        <dbReference type="ARBA" id="ARBA00023136"/>
    </source>
</evidence>
<keyword evidence="5" id="KW-0813">Transport</keyword>
<evidence type="ECO:0000256" key="12">
    <source>
        <dbReference type="SAM" id="Phobius"/>
    </source>
</evidence>
<dbReference type="EMBL" id="CASHTH010002688">
    <property type="protein sequence ID" value="CAI8033723.1"/>
    <property type="molecule type" value="Genomic_DNA"/>
</dbReference>
<evidence type="ECO:0000256" key="6">
    <source>
        <dbReference type="ARBA" id="ARBA00022692"/>
    </source>
</evidence>
<protein>
    <recommendedName>
        <fullName evidence="4">Probable protein-export membrane protein SecG</fullName>
    </recommendedName>
    <alternativeName>
        <fullName evidence="3">Probable protein-export membrane protein secG</fullName>
    </alternativeName>
</protein>
<evidence type="ECO:0000256" key="9">
    <source>
        <dbReference type="ARBA" id="ARBA00023010"/>
    </source>
</evidence>
<dbReference type="Proteomes" id="UP001174909">
    <property type="component" value="Unassembled WGS sequence"/>
</dbReference>
<accession>A0AA35SR09</accession>
<evidence type="ECO:0000256" key="1">
    <source>
        <dbReference type="ARBA" id="ARBA00004141"/>
    </source>
</evidence>
<evidence type="ECO:0000313" key="13">
    <source>
        <dbReference type="EMBL" id="CAI8033723.1"/>
    </source>
</evidence>
<dbReference type="GO" id="GO:0016020">
    <property type="term" value="C:membrane"/>
    <property type="evidence" value="ECO:0007669"/>
    <property type="project" value="UniProtKB-SubCell"/>
</dbReference>
<evidence type="ECO:0000256" key="5">
    <source>
        <dbReference type="ARBA" id="ARBA00022448"/>
    </source>
</evidence>
<dbReference type="GO" id="GO:0015450">
    <property type="term" value="F:protein-transporting ATPase activity"/>
    <property type="evidence" value="ECO:0007669"/>
    <property type="project" value="InterPro"/>
</dbReference>
<comment type="caution">
    <text evidence="13">The sequence shown here is derived from an EMBL/GenBank/DDBJ whole genome shotgun (WGS) entry which is preliminary data.</text>
</comment>
<comment type="function">
    <text evidence="11">Involved in protein export. Participates in an early event of protein translocation across the chloroplast thylakoid membrane.</text>
</comment>
<dbReference type="InterPro" id="IPR004692">
    <property type="entry name" value="SecG"/>
</dbReference>
<name>A0AA35SR09_GEOBA</name>
<feature type="transmembrane region" description="Helical" evidence="12">
    <location>
        <begin position="49"/>
        <end position="71"/>
    </location>
</feature>
<keyword evidence="9" id="KW-0811">Translocation</keyword>
<feature type="transmembrane region" description="Helical" evidence="12">
    <location>
        <begin position="6"/>
        <end position="24"/>
    </location>
</feature>
<sequence>METIILIVQLVISLVLVLIILAQVKEGSGGLFGSAQSTVRTRRGAEKTLFQLTIILAIVFLGLSIAVVRLLH</sequence>
<dbReference type="Pfam" id="PF03840">
    <property type="entry name" value="SecG"/>
    <property type="match status" value="1"/>
</dbReference>
<keyword evidence="6 12" id="KW-0812">Transmembrane</keyword>
<evidence type="ECO:0000313" key="14">
    <source>
        <dbReference type="Proteomes" id="UP001174909"/>
    </source>
</evidence>
<keyword evidence="8 12" id="KW-1133">Transmembrane helix</keyword>
<proteinExistence type="inferred from homology"/>
<evidence type="ECO:0000256" key="2">
    <source>
        <dbReference type="ARBA" id="ARBA00008445"/>
    </source>
</evidence>
<dbReference type="NCBIfam" id="TIGR00810">
    <property type="entry name" value="secG"/>
    <property type="match status" value="1"/>
</dbReference>
<keyword evidence="14" id="KW-1185">Reference proteome</keyword>
<dbReference type="AlphaFoldDB" id="A0AA35SR09"/>
<organism evidence="13 14">
    <name type="scientific">Geodia barretti</name>
    <name type="common">Barrett's horny sponge</name>
    <dbReference type="NCBI Taxonomy" id="519541"/>
    <lineage>
        <taxon>Eukaryota</taxon>
        <taxon>Metazoa</taxon>
        <taxon>Porifera</taxon>
        <taxon>Demospongiae</taxon>
        <taxon>Heteroscleromorpha</taxon>
        <taxon>Tetractinellida</taxon>
        <taxon>Astrophorina</taxon>
        <taxon>Geodiidae</taxon>
        <taxon>Geodia</taxon>
    </lineage>
</organism>
<dbReference type="GO" id="GO:0009306">
    <property type="term" value="P:protein secretion"/>
    <property type="evidence" value="ECO:0007669"/>
    <property type="project" value="InterPro"/>
</dbReference>
<dbReference type="PRINTS" id="PR01651">
    <property type="entry name" value="SECGEXPORT"/>
</dbReference>
<comment type="subcellular location">
    <subcellularLocation>
        <location evidence="1">Membrane</location>
        <topology evidence="1">Multi-pass membrane protein</topology>
    </subcellularLocation>
</comment>
<evidence type="ECO:0000256" key="7">
    <source>
        <dbReference type="ARBA" id="ARBA00022927"/>
    </source>
</evidence>
<keyword evidence="7" id="KW-0653">Protein transport</keyword>
<comment type="similarity">
    <text evidence="2">Belongs to the SecG family.</text>
</comment>
<keyword evidence="10 12" id="KW-0472">Membrane</keyword>
<evidence type="ECO:0000256" key="8">
    <source>
        <dbReference type="ARBA" id="ARBA00022989"/>
    </source>
</evidence>
<evidence type="ECO:0000256" key="11">
    <source>
        <dbReference type="ARBA" id="ARBA00025638"/>
    </source>
</evidence>